<accession>A0A9D2T8B2</accession>
<organism evidence="3 4">
    <name type="scientific">Candidatus Anaerostipes avistercoris</name>
    <dbReference type="NCBI Taxonomy" id="2838462"/>
    <lineage>
        <taxon>Bacteria</taxon>
        <taxon>Bacillati</taxon>
        <taxon>Bacillota</taxon>
        <taxon>Clostridia</taxon>
        <taxon>Lachnospirales</taxon>
        <taxon>Lachnospiraceae</taxon>
        <taxon>Anaerostipes</taxon>
    </lineage>
</organism>
<evidence type="ECO:0000256" key="2">
    <source>
        <dbReference type="SAM" id="MobiDB-lite"/>
    </source>
</evidence>
<feature type="coiled-coil region" evidence="1">
    <location>
        <begin position="5"/>
        <end position="39"/>
    </location>
</feature>
<feature type="region of interest" description="Disordered" evidence="2">
    <location>
        <begin position="90"/>
        <end position="109"/>
    </location>
</feature>
<dbReference type="InterPro" id="IPR025464">
    <property type="entry name" value="DUF4315"/>
</dbReference>
<dbReference type="Pfam" id="PF14193">
    <property type="entry name" value="DUF4315"/>
    <property type="match status" value="1"/>
</dbReference>
<reference evidence="3" key="1">
    <citation type="journal article" date="2021" name="PeerJ">
        <title>Extensive microbial diversity within the chicken gut microbiome revealed by metagenomics and culture.</title>
        <authorList>
            <person name="Gilroy R."/>
            <person name="Ravi A."/>
            <person name="Getino M."/>
            <person name="Pursley I."/>
            <person name="Horton D.L."/>
            <person name="Alikhan N.F."/>
            <person name="Baker D."/>
            <person name="Gharbi K."/>
            <person name="Hall N."/>
            <person name="Watson M."/>
            <person name="Adriaenssens E.M."/>
            <person name="Foster-Nyarko E."/>
            <person name="Jarju S."/>
            <person name="Secka A."/>
            <person name="Antonio M."/>
            <person name="Oren A."/>
            <person name="Chaudhuri R.R."/>
            <person name="La Ragione R."/>
            <person name="Hildebrand F."/>
            <person name="Pallen M.J."/>
        </authorList>
    </citation>
    <scope>NUCLEOTIDE SEQUENCE</scope>
    <source>
        <strain evidence="3">ChiSjej3B21-8574</strain>
    </source>
</reference>
<evidence type="ECO:0000256" key="1">
    <source>
        <dbReference type="SAM" id="Coils"/>
    </source>
</evidence>
<proteinExistence type="predicted"/>
<dbReference type="Proteomes" id="UP000823904">
    <property type="component" value="Unassembled WGS sequence"/>
</dbReference>
<name>A0A9D2T8B2_9FIRM</name>
<dbReference type="EMBL" id="DWWD01000011">
    <property type="protein sequence ID" value="HJC49349.1"/>
    <property type="molecule type" value="Genomic_DNA"/>
</dbReference>
<keyword evidence="1" id="KW-0175">Coiled coil</keyword>
<gene>
    <name evidence="3" type="ORF">H9754_01995</name>
</gene>
<feature type="compositionally biased region" description="Basic and acidic residues" evidence="2">
    <location>
        <begin position="99"/>
        <end position="109"/>
    </location>
</feature>
<evidence type="ECO:0000313" key="3">
    <source>
        <dbReference type="EMBL" id="HJC49349.1"/>
    </source>
</evidence>
<evidence type="ECO:0000313" key="4">
    <source>
        <dbReference type="Proteomes" id="UP000823904"/>
    </source>
</evidence>
<sequence length="109" mass="12759">MNRKLHRVLDEIQKTERKIAEWQEHLKELKLLAEQLENQEIVKTIRSMKLDSRRMLELLEGLQEGSVCLPLIDQEEIPVQNSGLDKLADNMKQAQNTVPEREGNENEEI</sequence>
<dbReference type="AlphaFoldDB" id="A0A9D2T8B2"/>
<comment type="caution">
    <text evidence="3">The sequence shown here is derived from an EMBL/GenBank/DDBJ whole genome shotgun (WGS) entry which is preliminary data.</text>
</comment>
<reference evidence="3" key="2">
    <citation type="submission" date="2021-04" db="EMBL/GenBank/DDBJ databases">
        <authorList>
            <person name="Gilroy R."/>
        </authorList>
    </citation>
    <scope>NUCLEOTIDE SEQUENCE</scope>
    <source>
        <strain evidence="3">ChiSjej3B21-8574</strain>
    </source>
</reference>
<protein>
    <submittedName>
        <fullName evidence="3">DUF4315 family protein</fullName>
    </submittedName>
</protein>